<dbReference type="KEGG" id="pnt:G5B91_25610"/>
<reference evidence="1 2" key="1">
    <citation type="submission" date="2020-02" db="EMBL/GenBank/DDBJ databases">
        <title>Integrative conjugative elements (ICEs) and plasmids drive adaptation of Pseudomonas nitroreducens strain HBP1 to wastewater environment.</title>
        <authorList>
            <person name="Sentchilo V."/>
            <person name="Carraro N."/>
            <person name="Bertelli C."/>
            <person name="van der Meer J.R."/>
        </authorList>
    </citation>
    <scope>NUCLEOTIDE SEQUENCE [LARGE SCALE GENOMIC DNA]</scope>
    <source>
        <strain evidence="1 2">HBP1</strain>
    </source>
</reference>
<evidence type="ECO:0000313" key="1">
    <source>
        <dbReference type="EMBL" id="QIE89458.1"/>
    </source>
</evidence>
<dbReference type="Proteomes" id="UP000501063">
    <property type="component" value="Chromosome"/>
</dbReference>
<organism evidence="1 2">
    <name type="scientific">Pseudomonas nitroreducens</name>
    <dbReference type="NCBI Taxonomy" id="46680"/>
    <lineage>
        <taxon>Bacteria</taxon>
        <taxon>Pseudomonadati</taxon>
        <taxon>Pseudomonadota</taxon>
        <taxon>Gammaproteobacteria</taxon>
        <taxon>Pseudomonadales</taxon>
        <taxon>Pseudomonadaceae</taxon>
        <taxon>Pseudomonas</taxon>
    </lineage>
</organism>
<gene>
    <name evidence="1" type="ORF">G5B91_25610</name>
</gene>
<sequence>MVLRATGRLTGAVKAEKGDDVSHLPAKTLNKLIARGLVFDDGKANPQTVEAEPRKRVRKE</sequence>
<dbReference type="AlphaFoldDB" id="A0A6G6J286"/>
<name>A0A6G6J286_PSENT</name>
<dbReference type="EMBL" id="CP049140">
    <property type="protein sequence ID" value="QIE89458.1"/>
    <property type="molecule type" value="Genomic_DNA"/>
</dbReference>
<dbReference type="RefSeq" id="WP_024762927.1">
    <property type="nucleotide sequence ID" value="NZ_CP049140.1"/>
</dbReference>
<proteinExistence type="predicted"/>
<protein>
    <submittedName>
        <fullName evidence="1">Uncharacterized protein</fullName>
    </submittedName>
</protein>
<evidence type="ECO:0000313" key="2">
    <source>
        <dbReference type="Proteomes" id="UP000501063"/>
    </source>
</evidence>
<accession>A0A6G6J286</accession>